<dbReference type="SUPFAM" id="SSF53807">
    <property type="entry name" value="Helical backbone' metal receptor"/>
    <property type="match status" value="1"/>
</dbReference>
<dbReference type="PANTHER" id="PTHR42953:SF3">
    <property type="entry name" value="HIGH-AFFINITY ZINC UPTAKE SYSTEM PROTEIN ZNUA"/>
    <property type="match status" value="1"/>
</dbReference>
<dbReference type="GO" id="GO:0030001">
    <property type="term" value="P:metal ion transport"/>
    <property type="evidence" value="ECO:0007669"/>
    <property type="project" value="InterPro"/>
</dbReference>
<dbReference type="EMBL" id="BARV01002594">
    <property type="protein sequence ID" value="GAH93911.1"/>
    <property type="molecule type" value="Genomic_DNA"/>
</dbReference>
<dbReference type="PRINTS" id="PR00691">
    <property type="entry name" value="ADHESINB"/>
</dbReference>
<dbReference type="AlphaFoldDB" id="X1JGR8"/>
<proteinExistence type="inferred from homology"/>
<evidence type="ECO:0000256" key="1">
    <source>
        <dbReference type="ARBA" id="ARBA00011028"/>
    </source>
</evidence>
<name>X1JGR8_9ZZZZ</name>
<dbReference type="InterPro" id="IPR006129">
    <property type="entry name" value="AdhesinB"/>
</dbReference>
<gene>
    <name evidence="4" type="ORF">S06H3_06628</name>
</gene>
<evidence type="ECO:0000313" key="4">
    <source>
        <dbReference type="EMBL" id="GAH93911.1"/>
    </source>
</evidence>
<keyword evidence="3" id="KW-0732">Signal</keyword>
<protein>
    <recommendedName>
        <fullName evidence="5">Zinc ABC transporter substrate-binding protein</fullName>
    </recommendedName>
</protein>
<comment type="similarity">
    <text evidence="1">Belongs to the bacterial solute-binding protein 9 family.</text>
</comment>
<evidence type="ECO:0000256" key="2">
    <source>
        <dbReference type="ARBA" id="ARBA00022448"/>
    </source>
</evidence>
<accession>X1JGR8</accession>
<comment type="caution">
    <text evidence="4">The sequence shown here is derived from an EMBL/GenBank/DDBJ whole genome shotgun (WGS) entry which is preliminary data.</text>
</comment>
<dbReference type="InterPro" id="IPR006127">
    <property type="entry name" value="ZnuA-like"/>
</dbReference>
<evidence type="ECO:0000256" key="3">
    <source>
        <dbReference type="ARBA" id="ARBA00022729"/>
    </source>
</evidence>
<dbReference type="PRINTS" id="PR00690">
    <property type="entry name" value="ADHESNFAMILY"/>
</dbReference>
<keyword evidence="2" id="KW-0813">Transport</keyword>
<organism evidence="4">
    <name type="scientific">marine sediment metagenome</name>
    <dbReference type="NCBI Taxonomy" id="412755"/>
    <lineage>
        <taxon>unclassified sequences</taxon>
        <taxon>metagenomes</taxon>
        <taxon>ecological metagenomes</taxon>
    </lineage>
</organism>
<dbReference type="InterPro" id="IPR006128">
    <property type="entry name" value="Lipoprotein_PsaA-like"/>
</dbReference>
<dbReference type="InterPro" id="IPR050492">
    <property type="entry name" value="Bact_metal-bind_prot9"/>
</dbReference>
<dbReference type="PANTHER" id="PTHR42953">
    <property type="entry name" value="HIGH-AFFINITY ZINC UPTAKE SYSTEM PROTEIN ZNUA-RELATED"/>
    <property type="match status" value="1"/>
</dbReference>
<evidence type="ECO:0008006" key="5">
    <source>
        <dbReference type="Google" id="ProtNLM"/>
    </source>
</evidence>
<feature type="non-terminal residue" evidence="4">
    <location>
        <position position="252"/>
    </location>
</feature>
<dbReference type="Pfam" id="PF01297">
    <property type="entry name" value="ZnuA"/>
    <property type="match status" value="1"/>
</dbReference>
<dbReference type="GO" id="GO:0046872">
    <property type="term" value="F:metal ion binding"/>
    <property type="evidence" value="ECO:0007669"/>
    <property type="project" value="InterPro"/>
</dbReference>
<dbReference type="Gene3D" id="3.40.50.1980">
    <property type="entry name" value="Nitrogenase molybdenum iron protein domain"/>
    <property type="match status" value="2"/>
</dbReference>
<reference evidence="4" key="1">
    <citation type="journal article" date="2014" name="Front. Microbiol.">
        <title>High frequency of phylogenetically diverse reductive dehalogenase-homologous genes in deep subseafloor sedimentary metagenomes.</title>
        <authorList>
            <person name="Kawai M."/>
            <person name="Futagami T."/>
            <person name="Toyoda A."/>
            <person name="Takaki Y."/>
            <person name="Nishi S."/>
            <person name="Hori S."/>
            <person name="Arai W."/>
            <person name="Tsubouchi T."/>
            <person name="Morono Y."/>
            <person name="Uchiyama I."/>
            <person name="Ito T."/>
            <person name="Fujiyama A."/>
            <person name="Inagaki F."/>
            <person name="Takami H."/>
        </authorList>
    </citation>
    <scope>NUCLEOTIDE SEQUENCE</scope>
    <source>
        <strain evidence="4">Expedition CK06-06</strain>
    </source>
</reference>
<sequence length="252" mass="28354">MLLAGVVPVSAEVGAILSEEKIGVVVTIIPLADFVGQVGKDKVEVTVMVPSGANPHTYEPTPVQLKRISQAQLYVKVGSGVDFELAWMDKIRVINKQMLVCDSSQGIKLIDQDPHIWLSPRNAKIMVQNIYQALAEIDPFSREYFERNAIEFIKSLDRLDEEIRIQFIRMENKTFLSYHPSWNYFAKDYSLIQLAIEDEGKEPSAAYLAHIIDQARTYHISIILVSPQFNIKSAEVVAKEIGIKVIVIDPLS</sequence>
<dbReference type="GO" id="GO:0007155">
    <property type="term" value="P:cell adhesion"/>
    <property type="evidence" value="ECO:0007669"/>
    <property type="project" value="InterPro"/>
</dbReference>